<accession>A0AAE9S2H8</accession>
<dbReference type="PROSITE" id="PS50878">
    <property type="entry name" value="RT_POL"/>
    <property type="match status" value="1"/>
</dbReference>
<organism evidence="3 4">
    <name type="scientific">Serratia fonticola</name>
    <dbReference type="NCBI Taxonomy" id="47917"/>
    <lineage>
        <taxon>Bacteria</taxon>
        <taxon>Pseudomonadati</taxon>
        <taxon>Pseudomonadota</taxon>
        <taxon>Gammaproteobacteria</taxon>
        <taxon>Enterobacterales</taxon>
        <taxon>Yersiniaceae</taxon>
        <taxon>Serratia</taxon>
    </lineage>
</organism>
<dbReference type="PANTHER" id="PTHR34047">
    <property type="entry name" value="NUCLEAR INTRON MATURASE 1, MITOCHONDRIAL-RELATED"/>
    <property type="match status" value="1"/>
</dbReference>
<dbReference type="EMBL" id="CP054160">
    <property type="protein sequence ID" value="USN89301.1"/>
    <property type="molecule type" value="Genomic_DNA"/>
</dbReference>
<evidence type="ECO:0000313" key="3">
    <source>
        <dbReference type="EMBL" id="USN89301.1"/>
    </source>
</evidence>
<dbReference type="Pfam" id="PF00078">
    <property type="entry name" value="RVT_1"/>
    <property type="match status" value="1"/>
</dbReference>
<keyword evidence="3" id="KW-0808">Transferase</keyword>
<dbReference type="RefSeq" id="WP_230326654.1">
    <property type="nucleotide sequence ID" value="NZ_CP054160.3"/>
</dbReference>
<dbReference type="AlphaFoldDB" id="A0AAE9S2H8"/>
<evidence type="ECO:0000256" key="1">
    <source>
        <dbReference type="ARBA" id="ARBA00034120"/>
    </source>
</evidence>
<proteinExistence type="inferred from homology"/>
<dbReference type="Proteomes" id="UP000503464">
    <property type="component" value="Chromosome"/>
</dbReference>
<evidence type="ECO:0000259" key="2">
    <source>
        <dbReference type="PROSITE" id="PS50878"/>
    </source>
</evidence>
<dbReference type="GO" id="GO:0003964">
    <property type="term" value="F:RNA-directed DNA polymerase activity"/>
    <property type="evidence" value="ECO:0007669"/>
    <property type="project" value="UniProtKB-KW"/>
</dbReference>
<gene>
    <name evidence="3" type="ORF">G9399_27440</name>
</gene>
<evidence type="ECO:0000313" key="4">
    <source>
        <dbReference type="Proteomes" id="UP000503464"/>
    </source>
</evidence>
<dbReference type="PANTHER" id="PTHR34047:SF8">
    <property type="entry name" value="PROTEIN YKFC"/>
    <property type="match status" value="1"/>
</dbReference>
<comment type="similarity">
    <text evidence="1">Belongs to the bacterial reverse transcriptase family.</text>
</comment>
<dbReference type="SUPFAM" id="SSF56672">
    <property type="entry name" value="DNA/RNA polymerases"/>
    <property type="match status" value="1"/>
</dbReference>
<sequence length="679" mass="73426">MIQETFTSNGDADSLITGNKDEQLLDMAWDWLCSARKNAPPSADIWDLRLHWPQQRCGLLTQLKVGRYRLSAMLVVGKKKQAMWTAQDALVLKWVALKLAGRLPLHPRCEHVKGHGGGAASLRRLSEVVRSGDYPWVCRTDIKGYYGAIQKPFLLEQLRQQRLAPEVLYLLEQYLYYSVESGGEFHTPERGIPRGCALSPLMGALHLWAVDNHFARQPGIYYARYIDDFVILTKTRWQLRRQVASLNRFFNDYGFRQHPDKTFIGRTAKGFDWMGAQLGASGVTGVAPRALANHRAKVRWLYEQTWLSRITRQAKVSVYRARWMRWALVALGVHVGGAGAIPVGIGLSPELGTIRFSDKGGSIGELGRSPSGTAVVTGGVIYLGPKPPQFVYCSATPPDGGGGFPTAEIDGYRGMTIAPGAILVVSGTIAATVAWDWRATGGRWANTSGHEAFATLNDKGVVVSASYVAPGGYVCVGNEPTSPSLEYARFTTSSRVVDLSYRIYVKPGAAPFSKSLMLQYDSINGPYTYRMFTVSYHPAACTVSTPGSVVFGDVGLGNVRPIREDVKVTCTGGGQNLALTIRATSPAPSPGALGTLLTNDASGARVGVVSGYWGTSSDANCGASPTALYTDGRGSVIDPTFPASSGGTTRTYPITWTLCPDRGAVPGVASGRVSLEVTW</sequence>
<feature type="domain" description="Reverse transcriptase" evidence="2">
    <location>
        <begin position="1"/>
        <end position="278"/>
    </location>
</feature>
<dbReference type="InterPro" id="IPR043502">
    <property type="entry name" value="DNA/RNA_pol_sf"/>
</dbReference>
<reference evidence="4" key="1">
    <citation type="submission" date="2020-03" db="EMBL/GenBank/DDBJ databases">
        <title>Genome sequences of seven Enterobacteriaceae strains isolated from Canadian wastewater treatment facilities.</title>
        <authorList>
            <person name="Huang H."/>
            <person name="Chmara J.T."/>
            <person name="Duceppe M.-O."/>
        </authorList>
    </citation>
    <scope>NUCLEOTIDE SEQUENCE [LARGE SCALE GENOMIC DNA]</scope>
    <source>
        <strain evidence="4">Biosolid 3</strain>
    </source>
</reference>
<dbReference type="InterPro" id="IPR000477">
    <property type="entry name" value="RT_dom"/>
</dbReference>
<name>A0AAE9S2H8_SERFO</name>
<protein>
    <submittedName>
        <fullName evidence="3">Reverse transcriptase domain-containing protein</fullName>
    </submittedName>
</protein>
<keyword evidence="3" id="KW-0548">Nucleotidyltransferase</keyword>
<keyword evidence="3" id="KW-0695">RNA-directed DNA polymerase</keyword>
<dbReference type="InterPro" id="IPR051083">
    <property type="entry name" value="GrpII_Intron_Splice-Mob/Def"/>
</dbReference>